<evidence type="ECO:0000259" key="2">
    <source>
        <dbReference type="PROSITE" id="PS50888"/>
    </source>
</evidence>
<comment type="caution">
    <text evidence="3">The sequence shown here is derived from an EMBL/GenBank/DDBJ whole genome shotgun (WGS) entry which is preliminary data.</text>
</comment>
<sequence length="522" mass="57766">MATTADQPTQVSKNDLKDKDTRGKCYASSKKESELQPSLHSCKEQKRRLQIRTCCRRLCDLLPFVEGQLDTATTLELTAKYTSYLKQTLPPSILSKVNKAVEANMNCSWKNVKMPQKKRRTVGQKKNTLPGAKPAAKKSTKDHVSRRCTQQICKQVTQPSSTATSPLTMDQMLPPADSLTTAHAPPILLDKSAVPRGQMLPVCQDQFLSSSFQSVEKNWINLTSAFINPTSCAFPPAMIRPTFLPQVGSHPSSSHALWDVDPGLVDPVALPSVNFGQAYSPPDPTAVANFITPPVEQGPIHSSLVGTTDSDSAVDFTNQPLIPFSMFQSATTSSNELTPEAGNVPVPDALCDSRLLQESDLCSSSPLTDSPQDVVNPLWLDLLLDTNGSLCFPDANLVVNIEGSETDINGRIDSVVCGLSCCCPVPSPEVRLDRMLERETKEDLGREFINVQNKDCQDAMLYVNVNKCWWSVRHRIMVTSKLHQPQEAWVRRSAHLPLRSDKEYLYTMRDVHQLLSFFSHTL</sequence>
<feature type="compositionally biased region" description="Basic and acidic residues" evidence="1">
    <location>
        <begin position="14"/>
        <end position="31"/>
    </location>
</feature>
<dbReference type="Proteomes" id="UP000327493">
    <property type="component" value="Chromosome 3"/>
</dbReference>
<evidence type="ECO:0000313" key="3">
    <source>
        <dbReference type="EMBL" id="KAA8594125.1"/>
    </source>
</evidence>
<feature type="domain" description="BHLH" evidence="2">
    <location>
        <begin position="35"/>
        <end position="85"/>
    </location>
</feature>
<dbReference type="InterPro" id="IPR036638">
    <property type="entry name" value="HLH_DNA-bd_sf"/>
</dbReference>
<dbReference type="InterPro" id="IPR011598">
    <property type="entry name" value="bHLH_dom"/>
</dbReference>
<evidence type="ECO:0000256" key="1">
    <source>
        <dbReference type="SAM" id="MobiDB-lite"/>
    </source>
</evidence>
<accession>A0A5J5DL34</accession>
<protein>
    <recommendedName>
        <fullName evidence="2">BHLH domain-containing protein</fullName>
    </recommendedName>
</protein>
<dbReference type="PROSITE" id="PS50888">
    <property type="entry name" value="BHLH"/>
    <property type="match status" value="1"/>
</dbReference>
<dbReference type="EMBL" id="VOFY01000003">
    <property type="protein sequence ID" value="KAA8594125.1"/>
    <property type="molecule type" value="Genomic_DNA"/>
</dbReference>
<gene>
    <name evidence="3" type="ORF">FQN60_004959</name>
</gene>
<reference evidence="3 4" key="1">
    <citation type="submission" date="2019-08" db="EMBL/GenBank/DDBJ databases">
        <title>A chromosome-level genome assembly, high-density linkage maps, and genome scans reveal the genomic architecture of hybrid incompatibilities underlying speciation via character displacement in darters (Percidae: Etheostominae).</title>
        <authorList>
            <person name="Moran R.L."/>
            <person name="Catchen J.M."/>
            <person name="Fuller R.C."/>
        </authorList>
    </citation>
    <scope>NUCLEOTIDE SEQUENCE [LARGE SCALE GENOMIC DNA]</scope>
    <source>
        <strain evidence="3">EspeVRDwgs_2016</strain>
        <tissue evidence="3">Muscle</tissue>
    </source>
</reference>
<dbReference type="GO" id="GO:0046983">
    <property type="term" value="F:protein dimerization activity"/>
    <property type="evidence" value="ECO:0007669"/>
    <property type="project" value="InterPro"/>
</dbReference>
<feature type="non-terminal residue" evidence="3">
    <location>
        <position position="522"/>
    </location>
</feature>
<feature type="region of interest" description="Disordered" evidence="1">
    <location>
        <begin position="1"/>
        <end position="31"/>
    </location>
</feature>
<feature type="compositionally biased region" description="Polar residues" evidence="1">
    <location>
        <begin position="1"/>
        <end position="13"/>
    </location>
</feature>
<keyword evidence="4" id="KW-1185">Reference proteome</keyword>
<feature type="region of interest" description="Disordered" evidence="1">
    <location>
        <begin position="114"/>
        <end position="141"/>
    </location>
</feature>
<dbReference type="AlphaFoldDB" id="A0A5J5DL34"/>
<evidence type="ECO:0000313" key="4">
    <source>
        <dbReference type="Proteomes" id="UP000327493"/>
    </source>
</evidence>
<proteinExistence type="predicted"/>
<dbReference type="Pfam" id="PF00010">
    <property type="entry name" value="HLH"/>
    <property type="match status" value="1"/>
</dbReference>
<dbReference type="Gene3D" id="4.10.280.10">
    <property type="entry name" value="Helix-loop-helix DNA-binding domain"/>
    <property type="match status" value="1"/>
</dbReference>
<organism evidence="3 4">
    <name type="scientific">Etheostoma spectabile</name>
    <name type="common">orangethroat darter</name>
    <dbReference type="NCBI Taxonomy" id="54343"/>
    <lineage>
        <taxon>Eukaryota</taxon>
        <taxon>Metazoa</taxon>
        <taxon>Chordata</taxon>
        <taxon>Craniata</taxon>
        <taxon>Vertebrata</taxon>
        <taxon>Euteleostomi</taxon>
        <taxon>Actinopterygii</taxon>
        <taxon>Neopterygii</taxon>
        <taxon>Teleostei</taxon>
        <taxon>Neoteleostei</taxon>
        <taxon>Acanthomorphata</taxon>
        <taxon>Eupercaria</taxon>
        <taxon>Perciformes</taxon>
        <taxon>Percoidei</taxon>
        <taxon>Percidae</taxon>
        <taxon>Etheostomatinae</taxon>
        <taxon>Etheostoma</taxon>
    </lineage>
</organism>
<dbReference type="SMART" id="SM00353">
    <property type="entry name" value="HLH"/>
    <property type="match status" value="1"/>
</dbReference>
<dbReference type="SUPFAM" id="SSF47459">
    <property type="entry name" value="HLH, helix-loop-helix DNA-binding domain"/>
    <property type="match status" value="1"/>
</dbReference>
<name>A0A5J5DL34_9PERO</name>